<dbReference type="GO" id="GO:0000166">
    <property type="term" value="F:nucleotide binding"/>
    <property type="evidence" value="ECO:0007669"/>
    <property type="project" value="InterPro"/>
</dbReference>
<dbReference type="Gene3D" id="3.40.50.720">
    <property type="entry name" value="NAD(P)-binding Rossmann-like Domain"/>
    <property type="match status" value="1"/>
</dbReference>
<protein>
    <submittedName>
        <fullName evidence="3">Oxidoreductase</fullName>
    </submittedName>
</protein>
<reference evidence="3 4" key="1">
    <citation type="submission" date="2014-11" db="EMBL/GenBank/DDBJ databases">
        <title>Genome sequence of Flavihumibacter solisilvae 3-3.</title>
        <authorList>
            <person name="Zhou G."/>
            <person name="Li M."/>
            <person name="Wang G."/>
        </authorList>
    </citation>
    <scope>NUCLEOTIDE SEQUENCE [LARGE SCALE GENOMIC DNA]</scope>
    <source>
        <strain evidence="3 4">3-3</strain>
    </source>
</reference>
<dbReference type="EMBL" id="JSVC01000024">
    <property type="protein sequence ID" value="KIC92976.1"/>
    <property type="molecule type" value="Genomic_DNA"/>
</dbReference>
<dbReference type="InterPro" id="IPR055170">
    <property type="entry name" value="GFO_IDH_MocA-like_dom"/>
</dbReference>
<name>A0A0C1L0A9_9BACT</name>
<dbReference type="Gene3D" id="3.30.360.10">
    <property type="entry name" value="Dihydrodipicolinate Reductase, domain 2"/>
    <property type="match status" value="1"/>
</dbReference>
<evidence type="ECO:0000313" key="4">
    <source>
        <dbReference type="Proteomes" id="UP000031408"/>
    </source>
</evidence>
<dbReference type="PANTHER" id="PTHR43708">
    <property type="entry name" value="CONSERVED EXPRESSED OXIDOREDUCTASE (EUROFUNG)"/>
    <property type="match status" value="1"/>
</dbReference>
<dbReference type="InterPro" id="IPR000683">
    <property type="entry name" value="Gfo/Idh/MocA-like_OxRdtase_N"/>
</dbReference>
<gene>
    <name evidence="3" type="ORF">OI18_19685</name>
</gene>
<dbReference type="SUPFAM" id="SSF55347">
    <property type="entry name" value="Glyceraldehyde-3-phosphate dehydrogenase-like, C-terminal domain"/>
    <property type="match status" value="1"/>
</dbReference>
<evidence type="ECO:0000259" key="1">
    <source>
        <dbReference type="Pfam" id="PF01408"/>
    </source>
</evidence>
<dbReference type="Proteomes" id="UP000031408">
    <property type="component" value="Unassembled WGS sequence"/>
</dbReference>
<evidence type="ECO:0000313" key="3">
    <source>
        <dbReference type="EMBL" id="KIC92976.1"/>
    </source>
</evidence>
<dbReference type="STRING" id="1349421.OI18_19685"/>
<dbReference type="InterPro" id="IPR051317">
    <property type="entry name" value="Gfo/Idh/MocA_oxidoreduct"/>
</dbReference>
<feature type="domain" description="GFO/IDH/MocA-like oxidoreductase" evidence="2">
    <location>
        <begin position="146"/>
        <end position="277"/>
    </location>
</feature>
<accession>A0A0C1L0A9</accession>
<evidence type="ECO:0000259" key="2">
    <source>
        <dbReference type="Pfam" id="PF22725"/>
    </source>
</evidence>
<comment type="caution">
    <text evidence="3">The sequence shown here is derived from an EMBL/GenBank/DDBJ whole genome shotgun (WGS) entry which is preliminary data.</text>
</comment>
<dbReference type="SUPFAM" id="SSF51735">
    <property type="entry name" value="NAD(P)-binding Rossmann-fold domains"/>
    <property type="match status" value="1"/>
</dbReference>
<keyword evidence="4" id="KW-1185">Reference proteome</keyword>
<dbReference type="AlphaFoldDB" id="A0A0C1L0A9"/>
<dbReference type="Pfam" id="PF22725">
    <property type="entry name" value="GFO_IDH_MocA_C3"/>
    <property type="match status" value="1"/>
</dbReference>
<dbReference type="InterPro" id="IPR036291">
    <property type="entry name" value="NAD(P)-bd_dom_sf"/>
</dbReference>
<feature type="domain" description="Gfo/Idh/MocA-like oxidoreductase N-terminal" evidence="1">
    <location>
        <begin position="5"/>
        <end position="134"/>
    </location>
</feature>
<dbReference type="PANTHER" id="PTHR43708:SF3">
    <property type="entry name" value="OXIDOREDUCTASE"/>
    <property type="match status" value="1"/>
</dbReference>
<sequence>MSRKLRMGMIGGGKDAFIGGVHRIAAIMDGETELVCGAFSSNREKSKESGALLHLPAERVYGSYEEMILEEKELPEGIRMDFVSIVTPNHVHFAPAKLALENGFHVVLDKPMTFSLEEAKELKKIADNSGLLFCLTHTYTGYPMIKEAREIVASGKLGKLRKVYVEYPQGWLSKYLEVTDYKQAQWRTDPKRSGIAGAMGDIGTHAFNMAEYVSGLKVTSICADLNINVPGRLLDDDGTVLLKFEGGASGFLFATQVAAGEENNVKIRIYGEEGGIEWQQEDANTLKVKWFDQPTQVLRTGAPYLGSFAKHNYRVPPGHPEGYLEAFANLYRNFALTLRARLDGRTPEKEWLDFPGIEEGIRGMAFIENVVKSGRSERKWTEFEL</sequence>
<organism evidence="3 4">
    <name type="scientific">Flavihumibacter solisilvae</name>
    <dbReference type="NCBI Taxonomy" id="1349421"/>
    <lineage>
        <taxon>Bacteria</taxon>
        <taxon>Pseudomonadati</taxon>
        <taxon>Bacteroidota</taxon>
        <taxon>Chitinophagia</taxon>
        <taxon>Chitinophagales</taxon>
        <taxon>Chitinophagaceae</taxon>
        <taxon>Flavihumibacter</taxon>
    </lineage>
</organism>
<dbReference type="RefSeq" id="WP_039143016.1">
    <property type="nucleotide sequence ID" value="NZ_JSVC01000024.1"/>
</dbReference>
<dbReference type="OrthoDB" id="9815825at2"/>
<proteinExistence type="predicted"/>
<dbReference type="Pfam" id="PF01408">
    <property type="entry name" value="GFO_IDH_MocA"/>
    <property type="match status" value="1"/>
</dbReference>